<dbReference type="RefSeq" id="WP_122400630.1">
    <property type="nucleotide sequence ID" value="NZ_LS398110.1"/>
</dbReference>
<evidence type="ECO:0000256" key="5">
    <source>
        <dbReference type="ARBA" id="ARBA00022989"/>
    </source>
</evidence>
<feature type="transmembrane region" description="Helical" evidence="7">
    <location>
        <begin position="215"/>
        <end position="245"/>
    </location>
</feature>
<evidence type="ECO:0000256" key="3">
    <source>
        <dbReference type="ARBA" id="ARBA00022475"/>
    </source>
</evidence>
<protein>
    <submittedName>
        <fullName evidence="8">Proton glutamate symport protein</fullName>
    </submittedName>
</protein>
<sequence length="432" mass="46257">MSNRFTQYILTAMVLGIIMGSAIYNFLPDTRADWASSINLIAMMFLRLIKMIIAPLVFATLVGGIAHMGSGSKLGRIFAKTMGWFISASFISLLLGLIMVNLLQPGANFPGTLPQAGQSTGLPVSAFSIEKFLTHLIPTSIADAMAQNEILQIVIFAVFFSVAMGSMPERSKPILAMIDDIGHIMLKVTAYVMLFAPLAVWAAITATVAKNGLLVLWKLVVFMGGFYLSLAILWTILVIVGFIVIGPRYSHLLKLVREPLMIAFSTASSEAAYPKTLEALNRFGASSRISSFVLPLGYSFNLDGTMMYCTFAAVFIAQSYHIDMPLGTQLAMLATLMITSKGVAGVPRASLVVIASTLAQFNIPEAGLLMIMGIDTFLDMGRSATNVIGNTLATSVVAKWEGELGPEHAMGPDDAVPDDMVPGEVPAMAGHG</sequence>
<evidence type="ECO:0000256" key="4">
    <source>
        <dbReference type="ARBA" id="ARBA00022692"/>
    </source>
</evidence>
<keyword evidence="4 7" id="KW-0812">Transmembrane</keyword>
<reference evidence="8 9" key="1">
    <citation type="submission" date="2018-03" db="EMBL/GenBank/DDBJ databases">
        <authorList>
            <person name="Gully D."/>
        </authorList>
    </citation>
    <scope>NUCLEOTIDE SEQUENCE [LARGE SCALE GENOMIC DNA]</scope>
    <source>
        <strain evidence="8">ORS3257</strain>
    </source>
</reference>
<evidence type="ECO:0000256" key="6">
    <source>
        <dbReference type="ARBA" id="ARBA00023136"/>
    </source>
</evidence>
<feature type="transmembrane region" description="Helical" evidence="7">
    <location>
        <begin position="7"/>
        <end position="27"/>
    </location>
</feature>
<gene>
    <name evidence="8" type="primary">gltP</name>
    <name evidence="8" type="ORF">BRAD3257_0699</name>
</gene>
<dbReference type="GO" id="GO:0006835">
    <property type="term" value="P:dicarboxylic acid transport"/>
    <property type="evidence" value="ECO:0007669"/>
    <property type="project" value="TreeGrafter"/>
</dbReference>
<dbReference type="FunFam" id="1.10.3860.10:FF:000020">
    <property type="entry name" value="Proton glutamate symport protein"/>
    <property type="match status" value="1"/>
</dbReference>
<feature type="transmembrane region" description="Helical" evidence="7">
    <location>
        <begin position="39"/>
        <end position="62"/>
    </location>
</feature>
<dbReference type="Pfam" id="PF00375">
    <property type="entry name" value="SDF"/>
    <property type="match status" value="1"/>
</dbReference>
<comment type="subcellular location">
    <subcellularLocation>
        <location evidence="1">Cell membrane</location>
        <topology evidence="1">Multi-pass membrane protein</topology>
    </subcellularLocation>
</comment>
<evidence type="ECO:0000256" key="2">
    <source>
        <dbReference type="ARBA" id="ARBA00022448"/>
    </source>
</evidence>
<dbReference type="KEGG" id="bvz:BRAD3257_0699"/>
<keyword evidence="6 7" id="KW-0472">Membrane</keyword>
<feature type="transmembrane region" description="Helical" evidence="7">
    <location>
        <begin position="150"/>
        <end position="167"/>
    </location>
</feature>
<dbReference type="EMBL" id="LS398110">
    <property type="protein sequence ID" value="SPP91857.1"/>
    <property type="molecule type" value="Genomic_DNA"/>
</dbReference>
<dbReference type="Gene3D" id="1.10.3860.10">
    <property type="entry name" value="Sodium:dicarboxylate symporter"/>
    <property type="match status" value="1"/>
</dbReference>
<keyword evidence="5 7" id="KW-1133">Transmembrane helix</keyword>
<dbReference type="SUPFAM" id="SSF118215">
    <property type="entry name" value="Proton glutamate symport protein"/>
    <property type="match status" value="1"/>
</dbReference>
<evidence type="ECO:0000256" key="1">
    <source>
        <dbReference type="ARBA" id="ARBA00004651"/>
    </source>
</evidence>
<dbReference type="PANTHER" id="PTHR42865:SF7">
    <property type="entry name" value="PROTON_GLUTAMATE-ASPARTATE SYMPORTER"/>
    <property type="match status" value="1"/>
</dbReference>
<name>A0A2U3PRT1_9BRAD</name>
<feature type="transmembrane region" description="Helical" evidence="7">
    <location>
        <begin position="188"/>
        <end position="209"/>
    </location>
</feature>
<dbReference type="AlphaFoldDB" id="A0A2U3PRT1"/>
<keyword evidence="2" id="KW-0813">Transport</keyword>
<dbReference type="GO" id="GO:0015293">
    <property type="term" value="F:symporter activity"/>
    <property type="evidence" value="ECO:0007669"/>
    <property type="project" value="UniProtKB-KW"/>
</dbReference>
<accession>A0A2U3PRT1</accession>
<dbReference type="InterPro" id="IPR001991">
    <property type="entry name" value="Na-dicarboxylate_symporter"/>
</dbReference>
<dbReference type="PANTHER" id="PTHR42865">
    <property type="entry name" value="PROTON/GLUTAMATE-ASPARTATE SYMPORTER"/>
    <property type="match status" value="1"/>
</dbReference>
<organism evidence="8 9">
    <name type="scientific">Bradyrhizobium vignae</name>
    <dbReference type="NCBI Taxonomy" id="1549949"/>
    <lineage>
        <taxon>Bacteria</taxon>
        <taxon>Pseudomonadati</taxon>
        <taxon>Pseudomonadota</taxon>
        <taxon>Alphaproteobacteria</taxon>
        <taxon>Hyphomicrobiales</taxon>
        <taxon>Nitrobacteraceae</taxon>
        <taxon>Bradyrhizobium</taxon>
    </lineage>
</organism>
<feature type="transmembrane region" description="Helical" evidence="7">
    <location>
        <begin position="83"/>
        <end position="103"/>
    </location>
</feature>
<dbReference type="Proteomes" id="UP000246085">
    <property type="component" value="Chromosome BRAD3257"/>
</dbReference>
<keyword evidence="3" id="KW-1003">Cell membrane</keyword>
<proteinExistence type="predicted"/>
<dbReference type="GO" id="GO:0005886">
    <property type="term" value="C:plasma membrane"/>
    <property type="evidence" value="ECO:0007669"/>
    <property type="project" value="UniProtKB-SubCell"/>
</dbReference>
<dbReference type="InterPro" id="IPR036458">
    <property type="entry name" value="Na:dicarbo_symporter_sf"/>
</dbReference>
<evidence type="ECO:0000256" key="7">
    <source>
        <dbReference type="SAM" id="Phobius"/>
    </source>
</evidence>
<evidence type="ECO:0000313" key="8">
    <source>
        <dbReference type="EMBL" id="SPP91857.1"/>
    </source>
</evidence>
<evidence type="ECO:0000313" key="9">
    <source>
        <dbReference type="Proteomes" id="UP000246085"/>
    </source>
</evidence>
<dbReference type="PRINTS" id="PR00173">
    <property type="entry name" value="EDTRNSPORT"/>
</dbReference>